<dbReference type="Proteomes" id="UP000019487">
    <property type="component" value="Unassembled WGS sequence"/>
</dbReference>
<gene>
    <name evidence="1" type="ORF">SBOR_3556</name>
</gene>
<dbReference type="HOGENOM" id="CLU_1078328_0_0_1"/>
<name>W9CN49_SCLBF</name>
<evidence type="ECO:0000313" key="2">
    <source>
        <dbReference type="Proteomes" id="UP000019487"/>
    </source>
</evidence>
<proteinExistence type="predicted"/>
<accession>W9CN49</accession>
<sequence length="258" mass="29598">MAIYTRFITTSLHLRLEKLSSRPKVLTSYKFNQCKPIITLDYKLKLKSRFRLLTPQTKRRRPESNKPINSRNSTVTKVHLKVILGNETLTECYATSTSAIQPNTVIRVHTEEEREKNRSMLKLQKTLCQKCDICALVKDTLGPRNELELPFGMSYWGLLCYPLACKLIALARYSDGERVTPRVEGCWWIKKTIKEQGVLRECHEYEFSSGEYEGPLKAEDEFGLKLGEGMVMGYDYQGQANVGGGISKNRLGYEMLEI</sequence>
<evidence type="ECO:0000313" key="1">
    <source>
        <dbReference type="EMBL" id="ESZ96079.1"/>
    </source>
</evidence>
<keyword evidence="2" id="KW-1185">Reference proteome</keyword>
<dbReference type="EMBL" id="AYSA01000155">
    <property type="protein sequence ID" value="ESZ96079.1"/>
    <property type="molecule type" value="Genomic_DNA"/>
</dbReference>
<dbReference type="AlphaFoldDB" id="W9CN49"/>
<protein>
    <submittedName>
        <fullName evidence="1">Uncharacterized protein</fullName>
    </submittedName>
</protein>
<organism evidence="1 2">
    <name type="scientific">Sclerotinia borealis (strain F-4128)</name>
    <dbReference type="NCBI Taxonomy" id="1432307"/>
    <lineage>
        <taxon>Eukaryota</taxon>
        <taxon>Fungi</taxon>
        <taxon>Dikarya</taxon>
        <taxon>Ascomycota</taxon>
        <taxon>Pezizomycotina</taxon>
        <taxon>Leotiomycetes</taxon>
        <taxon>Helotiales</taxon>
        <taxon>Sclerotiniaceae</taxon>
        <taxon>Sclerotinia</taxon>
    </lineage>
</organism>
<reference evidence="1 2" key="1">
    <citation type="journal article" date="2014" name="Genome Announc.">
        <title>Draft genome sequence of Sclerotinia borealis, a psychrophilic plant pathogenic fungus.</title>
        <authorList>
            <person name="Mardanov A.V."/>
            <person name="Beletsky A.V."/>
            <person name="Kadnikov V.V."/>
            <person name="Ignatov A.N."/>
            <person name="Ravin N.V."/>
        </authorList>
    </citation>
    <scope>NUCLEOTIDE SEQUENCE [LARGE SCALE GENOMIC DNA]</scope>
    <source>
        <strain evidence="2">F-4157</strain>
    </source>
</reference>
<comment type="caution">
    <text evidence="1">The sequence shown here is derived from an EMBL/GenBank/DDBJ whole genome shotgun (WGS) entry which is preliminary data.</text>
</comment>